<dbReference type="GO" id="GO:0019563">
    <property type="term" value="P:glycerol catabolic process"/>
    <property type="evidence" value="ECO:0007669"/>
    <property type="project" value="TreeGrafter"/>
</dbReference>
<name>A0A8S0XIA2_9GAMM</name>
<keyword evidence="5" id="KW-1185">Reference proteome</keyword>
<feature type="domain" description="DhaL" evidence="3">
    <location>
        <begin position="6"/>
        <end position="205"/>
    </location>
</feature>
<organism evidence="4 5">
    <name type="scientific">Candidatus Methylobacter favarea</name>
    <dbReference type="NCBI Taxonomy" id="2707345"/>
    <lineage>
        <taxon>Bacteria</taxon>
        <taxon>Pseudomonadati</taxon>
        <taxon>Pseudomonadota</taxon>
        <taxon>Gammaproteobacteria</taxon>
        <taxon>Methylococcales</taxon>
        <taxon>Methylococcaceae</taxon>
        <taxon>Methylobacter</taxon>
    </lineage>
</organism>
<reference evidence="4 5" key="1">
    <citation type="submission" date="2020-02" db="EMBL/GenBank/DDBJ databases">
        <authorList>
            <person name="Hogendoorn C."/>
        </authorList>
    </citation>
    <scope>NUCLEOTIDE SEQUENCE [LARGE SCALE GENOMIC DNA]</scope>
    <source>
        <strain evidence="4">METHB21</strain>
    </source>
</reference>
<dbReference type="Proteomes" id="UP000494216">
    <property type="component" value="Unassembled WGS sequence"/>
</dbReference>
<dbReference type="NCBIfam" id="TIGR02365">
    <property type="entry name" value="dha_L_ycgS"/>
    <property type="match status" value="1"/>
</dbReference>
<gene>
    <name evidence="4" type="primary">dhaL</name>
    <name evidence="4" type="ORF">METHB2_70010</name>
</gene>
<dbReference type="InterPro" id="IPR012737">
    <property type="entry name" value="DhaK_L_YcgS"/>
</dbReference>
<dbReference type="InterPro" id="IPR050861">
    <property type="entry name" value="Dihydroxyacetone_Kinase"/>
</dbReference>
<dbReference type="EMBL" id="CADCXN010000102">
    <property type="protein sequence ID" value="CAA9892403.1"/>
    <property type="molecule type" value="Genomic_DNA"/>
</dbReference>
<evidence type="ECO:0000256" key="1">
    <source>
        <dbReference type="ARBA" id="ARBA00022679"/>
    </source>
</evidence>
<evidence type="ECO:0000313" key="4">
    <source>
        <dbReference type="EMBL" id="CAA9892403.1"/>
    </source>
</evidence>
<dbReference type="GO" id="GO:0004371">
    <property type="term" value="F:glycerone kinase activity"/>
    <property type="evidence" value="ECO:0007669"/>
    <property type="project" value="InterPro"/>
</dbReference>
<dbReference type="GO" id="GO:0005829">
    <property type="term" value="C:cytosol"/>
    <property type="evidence" value="ECO:0007669"/>
    <property type="project" value="TreeGrafter"/>
</dbReference>
<accession>A0A8S0XIA2</accession>
<evidence type="ECO:0000259" key="3">
    <source>
        <dbReference type="PROSITE" id="PS51480"/>
    </source>
</evidence>
<dbReference type="Gene3D" id="1.25.40.340">
    <property type="match status" value="1"/>
</dbReference>
<dbReference type="SMART" id="SM01120">
    <property type="entry name" value="Dak2"/>
    <property type="match status" value="1"/>
</dbReference>
<evidence type="ECO:0000256" key="2">
    <source>
        <dbReference type="ARBA" id="ARBA00022777"/>
    </source>
</evidence>
<dbReference type="FunFam" id="1.25.40.340:FF:000002">
    <property type="entry name" value="Dihydroxyacetone kinase, L subunit"/>
    <property type="match status" value="1"/>
</dbReference>
<dbReference type="PROSITE" id="PS51480">
    <property type="entry name" value="DHAL"/>
    <property type="match status" value="1"/>
</dbReference>
<keyword evidence="1" id="KW-0808">Transferase</keyword>
<comment type="caution">
    <text evidence="4">The sequence shown here is derived from an EMBL/GenBank/DDBJ whole genome shotgun (WGS) entry which is preliminary data.</text>
</comment>
<dbReference type="PANTHER" id="PTHR28629">
    <property type="entry name" value="TRIOKINASE/FMN CYCLASE"/>
    <property type="match status" value="1"/>
</dbReference>
<dbReference type="PANTHER" id="PTHR28629:SF4">
    <property type="entry name" value="TRIOKINASE_FMN CYCLASE"/>
    <property type="match status" value="1"/>
</dbReference>
<dbReference type="Pfam" id="PF02734">
    <property type="entry name" value="Dak2"/>
    <property type="match status" value="1"/>
</dbReference>
<dbReference type="RefSeq" id="WP_174627178.1">
    <property type="nucleotide sequence ID" value="NZ_CADCXN010000102.1"/>
</dbReference>
<sequence>MQFTPALLPSLIQAIAETIEKNAEEVTALDQAIGDGDHVINLQRGIQALRPQSAELGQLDWAAAWQKIGMTLMSTMGGASGSLYGTLFITMSKAGRERALKLPAFAEVFSQGVTAVKQRGKADAGEKTMLDVLIPVAESLKQAAADSAALPEALKKITEAAIAGMESTRDMVATKGRASFLGERSRGHIDAGAKTAQLIICTIADVLAGHSATPS</sequence>
<proteinExistence type="predicted"/>
<dbReference type="SUPFAM" id="SSF101473">
    <property type="entry name" value="DhaL-like"/>
    <property type="match status" value="1"/>
</dbReference>
<protein>
    <submittedName>
        <fullName evidence="4">Dihydroxyacetone kinase, C-terminal domain</fullName>
    </submittedName>
</protein>
<dbReference type="InterPro" id="IPR036117">
    <property type="entry name" value="DhaL_dom_sf"/>
</dbReference>
<keyword evidence="2 4" id="KW-0418">Kinase</keyword>
<dbReference type="AlphaFoldDB" id="A0A8S0XIA2"/>
<evidence type="ECO:0000313" key="5">
    <source>
        <dbReference type="Proteomes" id="UP000494216"/>
    </source>
</evidence>
<dbReference type="InterPro" id="IPR004007">
    <property type="entry name" value="DhaL_dom"/>
</dbReference>